<keyword evidence="2" id="KW-1185">Reference proteome</keyword>
<evidence type="ECO:0000313" key="1">
    <source>
        <dbReference type="EMBL" id="KAE9603180.1"/>
    </source>
</evidence>
<dbReference type="EMBL" id="WOCE01000012">
    <property type="protein sequence ID" value="KAE9603180.1"/>
    <property type="molecule type" value="Genomic_DNA"/>
</dbReference>
<name>A0A6A4PNX7_LUPAL</name>
<dbReference type="Proteomes" id="UP000447434">
    <property type="component" value="Chromosome 12"/>
</dbReference>
<gene>
    <name evidence="1" type="ORF">Lalb_Chr12g0207771</name>
</gene>
<evidence type="ECO:0000313" key="2">
    <source>
        <dbReference type="Proteomes" id="UP000447434"/>
    </source>
</evidence>
<reference evidence="2" key="1">
    <citation type="journal article" date="2020" name="Nat. Commun.">
        <title>Genome sequence of the cluster root forming white lupin.</title>
        <authorList>
            <person name="Hufnagel B."/>
            <person name="Marques A."/>
            <person name="Soriano A."/>
            <person name="Marques L."/>
            <person name="Divol F."/>
            <person name="Doumas P."/>
            <person name="Sallet E."/>
            <person name="Mancinotti D."/>
            <person name="Carrere S."/>
            <person name="Marande W."/>
            <person name="Arribat S."/>
            <person name="Keller J."/>
            <person name="Huneau C."/>
            <person name="Blein T."/>
            <person name="Aime D."/>
            <person name="Laguerre M."/>
            <person name="Taylor J."/>
            <person name="Schubert V."/>
            <person name="Nelson M."/>
            <person name="Geu-Flores F."/>
            <person name="Crespi M."/>
            <person name="Gallardo-Guerrero K."/>
            <person name="Delaux P.-M."/>
            <person name="Salse J."/>
            <person name="Berges H."/>
            <person name="Guyot R."/>
            <person name="Gouzy J."/>
            <person name="Peret B."/>
        </authorList>
    </citation>
    <scope>NUCLEOTIDE SEQUENCE [LARGE SCALE GENOMIC DNA]</scope>
    <source>
        <strain evidence="2">cv. Amiga</strain>
    </source>
</reference>
<comment type="caution">
    <text evidence="1">The sequence shown here is derived from an EMBL/GenBank/DDBJ whole genome shotgun (WGS) entry which is preliminary data.</text>
</comment>
<protein>
    <submittedName>
        <fullName evidence="1">Uncharacterized protein</fullName>
    </submittedName>
</protein>
<dbReference type="AlphaFoldDB" id="A0A6A4PNX7"/>
<organism evidence="1 2">
    <name type="scientific">Lupinus albus</name>
    <name type="common">White lupine</name>
    <name type="synonym">Lupinus termis</name>
    <dbReference type="NCBI Taxonomy" id="3870"/>
    <lineage>
        <taxon>Eukaryota</taxon>
        <taxon>Viridiplantae</taxon>
        <taxon>Streptophyta</taxon>
        <taxon>Embryophyta</taxon>
        <taxon>Tracheophyta</taxon>
        <taxon>Spermatophyta</taxon>
        <taxon>Magnoliopsida</taxon>
        <taxon>eudicotyledons</taxon>
        <taxon>Gunneridae</taxon>
        <taxon>Pentapetalae</taxon>
        <taxon>rosids</taxon>
        <taxon>fabids</taxon>
        <taxon>Fabales</taxon>
        <taxon>Fabaceae</taxon>
        <taxon>Papilionoideae</taxon>
        <taxon>50 kb inversion clade</taxon>
        <taxon>genistoids sensu lato</taxon>
        <taxon>core genistoids</taxon>
        <taxon>Genisteae</taxon>
        <taxon>Lupinus</taxon>
    </lineage>
</organism>
<proteinExistence type="predicted"/>
<sequence>MYDTLPRTRPDINHLKYIFFIYLYPRTEIETKGFTFSISKSSSPSQRTKVLLLSLVSIFSGSPSQLVEWI</sequence>
<accession>A0A6A4PNX7</accession>